<accession>A0A9J5YHB5</accession>
<comment type="caution">
    <text evidence="1">The sequence shown here is derived from an EMBL/GenBank/DDBJ whole genome shotgun (WGS) entry which is preliminary data.</text>
</comment>
<dbReference type="Proteomes" id="UP000824120">
    <property type="component" value="Chromosome 6"/>
</dbReference>
<evidence type="ECO:0000313" key="1">
    <source>
        <dbReference type="EMBL" id="KAG5598620.1"/>
    </source>
</evidence>
<organism evidence="1 2">
    <name type="scientific">Solanum commersonii</name>
    <name type="common">Commerson's wild potato</name>
    <name type="synonym">Commerson's nightshade</name>
    <dbReference type="NCBI Taxonomy" id="4109"/>
    <lineage>
        <taxon>Eukaryota</taxon>
        <taxon>Viridiplantae</taxon>
        <taxon>Streptophyta</taxon>
        <taxon>Embryophyta</taxon>
        <taxon>Tracheophyta</taxon>
        <taxon>Spermatophyta</taxon>
        <taxon>Magnoliopsida</taxon>
        <taxon>eudicotyledons</taxon>
        <taxon>Gunneridae</taxon>
        <taxon>Pentapetalae</taxon>
        <taxon>asterids</taxon>
        <taxon>lamiids</taxon>
        <taxon>Solanales</taxon>
        <taxon>Solanaceae</taxon>
        <taxon>Solanoideae</taxon>
        <taxon>Solaneae</taxon>
        <taxon>Solanum</taxon>
    </lineage>
</organism>
<reference evidence="1 2" key="1">
    <citation type="submission" date="2020-09" db="EMBL/GenBank/DDBJ databases">
        <title>De no assembly of potato wild relative species, Solanum commersonii.</title>
        <authorList>
            <person name="Cho K."/>
        </authorList>
    </citation>
    <scope>NUCLEOTIDE SEQUENCE [LARGE SCALE GENOMIC DNA]</scope>
    <source>
        <strain evidence="1">LZ3.2</strain>
        <tissue evidence="1">Leaf</tissue>
    </source>
</reference>
<sequence length="166" mass="18751">MFESSKDSNSSANFSYGLLISRIIIDSLVDLSQFKHVVIDVAYDTRTFSTMGYVLIDNKWHKKEFARARAKDLKASCISDDSAAILLKEAKNIKVHLDGLESYIQVLQDTIGKVLQISKDLGTDIGKLRLEVEGLKKEGSQLHQVDRRLCPYRASCLCAYFLFQLL</sequence>
<dbReference type="EMBL" id="JACXVP010000006">
    <property type="protein sequence ID" value="KAG5598620.1"/>
    <property type="molecule type" value="Genomic_DNA"/>
</dbReference>
<evidence type="ECO:0000313" key="2">
    <source>
        <dbReference type="Proteomes" id="UP000824120"/>
    </source>
</evidence>
<dbReference type="OrthoDB" id="1750780at2759"/>
<dbReference type="AlphaFoldDB" id="A0A9J5YHB5"/>
<name>A0A9J5YHB5_SOLCO</name>
<proteinExistence type="predicted"/>
<gene>
    <name evidence="1" type="ORF">H5410_029990</name>
</gene>
<protein>
    <submittedName>
        <fullName evidence="1">Uncharacterized protein</fullName>
    </submittedName>
</protein>
<keyword evidence="2" id="KW-1185">Reference proteome</keyword>